<reference evidence="1" key="1">
    <citation type="submission" date="2022-02" db="EMBL/GenBank/DDBJ databases">
        <authorList>
            <person name="Henning P.M."/>
            <person name="McCubbin A.G."/>
            <person name="Shore J.S."/>
        </authorList>
    </citation>
    <scope>NUCLEOTIDE SEQUENCE</scope>
    <source>
        <strain evidence="1">F60SS</strain>
        <tissue evidence="1">Leaves</tissue>
    </source>
</reference>
<protein>
    <submittedName>
        <fullName evidence="1">Uncharacterized protein</fullName>
    </submittedName>
</protein>
<name>A0A9Q0JFA4_9ROSI</name>
<comment type="caution">
    <text evidence="1">The sequence shown here is derived from an EMBL/GenBank/DDBJ whole genome shotgun (WGS) entry which is preliminary data.</text>
</comment>
<keyword evidence="2" id="KW-1185">Reference proteome</keyword>
<dbReference type="EMBL" id="JAKUCV010003536">
    <property type="protein sequence ID" value="KAJ4838515.1"/>
    <property type="molecule type" value="Genomic_DNA"/>
</dbReference>
<dbReference type="Proteomes" id="UP001141552">
    <property type="component" value="Unassembled WGS sequence"/>
</dbReference>
<proteinExistence type="predicted"/>
<evidence type="ECO:0000313" key="1">
    <source>
        <dbReference type="EMBL" id="KAJ4838515.1"/>
    </source>
</evidence>
<accession>A0A9Q0JFA4</accession>
<dbReference type="OrthoDB" id="1691999at2759"/>
<organism evidence="1 2">
    <name type="scientific">Turnera subulata</name>
    <dbReference type="NCBI Taxonomy" id="218843"/>
    <lineage>
        <taxon>Eukaryota</taxon>
        <taxon>Viridiplantae</taxon>
        <taxon>Streptophyta</taxon>
        <taxon>Embryophyta</taxon>
        <taxon>Tracheophyta</taxon>
        <taxon>Spermatophyta</taxon>
        <taxon>Magnoliopsida</taxon>
        <taxon>eudicotyledons</taxon>
        <taxon>Gunneridae</taxon>
        <taxon>Pentapetalae</taxon>
        <taxon>rosids</taxon>
        <taxon>fabids</taxon>
        <taxon>Malpighiales</taxon>
        <taxon>Passifloraceae</taxon>
        <taxon>Turnera</taxon>
    </lineage>
</organism>
<sequence length="109" mass="11823">MEESSNDFPGFQTCHHKEVLEYRGPLSRLQRRAPCPLQIKPSNASMECKGRTAPSPIGCSVNATSAMAASSFNSFYNSKEPIPLLSPLVLPSLLESAAYIQQGNTAKSH</sequence>
<dbReference type="AlphaFoldDB" id="A0A9Q0JFA4"/>
<gene>
    <name evidence="1" type="ORF">Tsubulata_030477</name>
</gene>
<reference evidence="1" key="2">
    <citation type="journal article" date="2023" name="Plants (Basel)">
        <title>Annotation of the Turnera subulata (Passifloraceae) Draft Genome Reveals the S-Locus Evolved after the Divergence of Turneroideae from Passifloroideae in a Stepwise Manner.</title>
        <authorList>
            <person name="Henning P.M."/>
            <person name="Roalson E.H."/>
            <person name="Mir W."/>
            <person name="McCubbin A.G."/>
            <person name="Shore J.S."/>
        </authorList>
    </citation>
    <scope>NUCLEOTIDE SEQUENCE</scope>
    <source>
        <strain evidence="1">F60SS</strain>
    </source>
</reference>
<evidence type="ECO:0000313" key="2">
    <source>
        <dbReference type="Proteomes" id="UP001141552"/>
    </source>
</evidence>